<keyword evidence="10" id="KW-1185">Reference proteome</keyword>
<dbReference type="Pfam" id="PF07690">
    <property type="entry name" value="MFS_1"/>
    <property type="match status" value="2"/>
</dbReference>
<sequence>MDAVEVADRWSCCEFMEKTQGEFAIDEDEMGSLLAKGSYRIEEEEGWEDDVGFHEFVKSYDLICGMIIVVENRELHADIRVTDRMCKHQISSDGRCKFRILTNSEKSSVAFGSPGSVGTGGREVLSPGEKELGTPAVPVDEEEPIEVPDVPNGGYGWVIVFAAFAANAIIDGIAYCFGIFLPALVLEFHESKAKTSWVGSILSGFYLSVGPVASALTNRFGCRNVCIAGTVVAGTALGLSTMVTSINVLMVTYGILGGLGFGLIYLPCIVAVSNWFDTRRALATGIAVCGSGVGTFALAPLGNVLLEEYGWRGAYLIFVGILLNCLIVGLLMREPPVARLQPVPEQIGPVNFPTSDSAYFTYQRPDGSWEQRPKLLMNLEPGVHSNLHIELVGTCSAPVGSLQKVPTLPNILEGKALVSQPIPEQKQDERNLDEGDSALGTSGSSGSELEAGKEDSKVSSPPPLQNPPSSGINNNNNNVKAETSSIHSSVSGTPKIVVSSASSVKADFPFPKVGGSHKDIHRMQSTPTLPRKRHLRRNVSASLYEIKTALHKRYSAQPPGSYLSVHPKIPSVQSLSHRPSLVSKVSNASCSSRPRRISVTSHGGGSRRASRGSLHMPLVRKDTFLAGSVQRLPDFQMSTSIEDYRASILSLHQEKDMVDTLTLPPEEVPPEKDALCWMLPASFVEIFREMTDFTLLANPVFLLIGLSSIFGMLGFYVPFVYLVDAATGKGIDMDTACFLLSAVGLTNTLGRVFMGWLSDLPRVDCLLLNNLCLLISGITVAFTPFCNTMFGFTIVAVLFGLCIAGFVSVASIMLVELMGIDRLTNAFGLLLLFRGLSSFLGAPIAGAISDATGSYDASFYTAGGFLILASLIGFIIYLPMLASYRAPLVPAEPLDILEDIPEESESKERYSLAFLYLQGKVKCHDLRGKKKDELQKQLEDLKQELMSLRVAKVTGGAASKLSKIRTLRKSIARIYIVMNTMQKENLRKYYAKKKYKPLDLRPKLTRALRRALTRKEMTKRTKKEERKLRNFPPRMYAIKA</sequence>
<feature type="transmembrane region" description="Helical" evidence="8">
    <location>
        <begin position="281"/>
        <end position="301"/>
    </location>
</feature>
<keyword evidence="2" id="KW-0689">Ribosomal protein</keyword>
<dbReference type="PANTHER" id="PTHR11360:SF286">
    <property type="entry name" value="GH22266P"/>
    <property type="match status" value="1"/>
</dbReference>
<feature type="transmembrane region" description="Helical" evidence="8">
    <location>
        <begin position="224"/>
        <end position="244"/>
    </location>
</feature>
<proteinExistence type="inferred from homology"/>
<gene>
    <name evidence="9" type="ORF">DSTB1V02_LOCUS2517</name>
</gene>
<dbReference type="Proteomes" id="UP000677054">
    <property type="component" value="Unassembled WGS sequence"/>
</dbReference>
<keyword evidence="6" id="KW-0175">Coiled coil</keyword>
<feature type="transmembrane region" description="Helical" evidence="8">
    <location>
        <begin position="313"/>
        <end position="332"/>
    </location>
</feature>
<dbReference type="Gene3D" id="6.10.250.3450">
    <property type="match status" value="1"/>
</dbReference>
<dbReference type="PROSITE" id="PS00579">
    <property type="entry name" value="RIBOSOMAL_L29"/>
    <property type="match status" value="1"/>
</dbReference>
<dbReference type="FunFam" id="1.10.287.310:FF:000002">
    <property type="entry name" value="60S ribosomal protein L35"/>
    <property type="match status" value="1"/>
</dbReference>
<evidence type="ECO:0000256" key="1">
    <source>
        <dbReference type="ARBA" id="ARBA00009254"/>
    </source>
</evidence>
<organism evidence="9">
    <name type="scientific">Darwinula stevensoni</name>
    <dbReference type="NCBI Taxonomy" id="69355"/>
    <lineage>
        <taxon>Eukaryota</taxon>
        <taxon>Metazoa</taxon>
        <taxon>Ecdysozoa</taxon>
        <taxon>Arthropoda</taxon>
        <taxon>Crustacea</taxon>
        <taxon>Oligostraca</taxon>
        <taxon>Ostracoda</taxon>
        <taxon>Podocopa</taxon>
        <taxon>Podocopida</taxon>
        <taxon>Darwinulocopina</taxon>
        <taxon>Darwinuloidea</taxon>
        <taxon>Darwinulidae</taxon>
        <taxon>Darwinula</taxon>
    </lineage>
</organism>
<dbReference type="InterPro" id="IPR011701">
    <property type="entry name" value="MFS"/>
</dbReference>
<feature type="transmembrane region" description="Helical" evidence="8">
    <location>
        <begin position="857"/>
        <end position="878"/>
    </location>
</feature>
<dbReference type="GO" id="GO:1990904">
    <property type="term" value="C:ribonucleoprotein complex"/>
    <property type="evidence" value="ECO:0007669"/>
    <property type="project" value="UniProtKB-KW"/>
</dbReference>
<dbReference type="PANTHER" id="PTHR11360">
    <property type="entry name" value="MONOCARBOXYLATE TRANSPORTER"/>
    <property type="match status" value="1"/>
</dbReference>
<dbReference type="InterPro" id="IPR018254">
    <property type="entry name" value="Ribosomal_uL29_CS"/>
</dbReference>
<evidence type="ECO:0000256" key="6">
    <source>
        <dbReference type="SAM" id="Coils"/>
    </source>
</evidence>
<evidence type="ECO:0000313" key="10">
    <source>
        <dbReference type="Proteomes" id="UP000677054"/>
    </source>
</evidence>
<dbReference type="Gene3D" id="1.10.287.310">
    <property type="match status" value="1"/>
</dbReference>
<dbReference type="Pfam" id="PF00831">
    <property type="entry name" value="Ribosomal_L29"/>
    <property type="match status" value="1"/>
</dbReference>
<feature type="transmembrane region" description="Helical" evidence="8">
    <location>
        <begin position="250"/>
        <end position="272"/>
    </location>
</feature>
<dbReference type="SUPFAM" id="SSF103473">
    <property type="entry name" value="MFS general substrate transporter"/>
    <property type="match status" value="1"/>
</dbReference>
<evidence type="ECO:0000256" key="7">
    <source>
        <dbReference type="SAM" id="MobiDB-lite"/>
    </source>
</evidence>
<dbReference type="GO" id="GO:0003735">
    <property type="term" value="F:structural constituent of ribosome"/>
    <property type="evidence" value="ECO:0007669"/>
    <property type="project" value="InterPro"/>
</dbReference>
<dbReference type="InterPro" id="IPR050327">
    <property type="entry name" value="Proton-linked_MCT"/>
</dbReference>
<feature type="transmembrane region" description="Helical" evidence="8">
    <location>
        <begin position="733"/>
        <end position="754"/>
    </location>
</feature>
<dbReference type="HAMAP" id="MF_00374">
    <property type="entry name" value="Ribosomal_uL29"/>
    <property type="match status" value="1"/>
</dbReference>
<dbReference type="EMBL" id="LR899802">
    <property type="protein sequence ID" value="CAD7242555.1"/>
    <property type="molecule type" value="Genomic_DNA"/>
</dbReference>
<reference evidence="9" key="1">
    <citation type="submission" date="2020-11" db="EMBL/GenBank/DDBJ databases">
        <authorList>
            <person name="Tran Van P."/>
        </authorList>
    </citation>
    <scope>NUCLEOTIDE SEQUENCE</scope>
</reference>
<feature type="transmembrane region" description="Helical" evidence="8">
    <location>
        <begin position="197"/>
        <end position="217"/>
    </location>
</feature>
<dbReference type="FunFam" id="6.10.250.3450:FF:000001">
    <property type="entry name" value="60S ribosomal protein L35"/>
    <property type="match status" value="1"/>
</dbReference>
<dbReference type="InterPro" id="IPR001854">
    <property type="entry name" value="Ribosomal_uL29"/>
</dbReference>
<dbReference type="EMBL" id="CAJPEV010000285">
    <property type="protein sequence ID" value="CAG0883434.1"/>
    <property type="molecule type" value="Genomic_DNA"/>
</dbReference>
<dbReference type="NCBIfam" id="TIGR00012">
    <property type="entry name" value="L29"/>
    <property type="match status" value="1"/>
</dbReference>
<keyword evidence="8" id="KW-1133">Transmembrane helix</keyword>
<evidence type="ECO:0000256" key="2">
    <source>
        <dbReference type="ARBA" id="ARBA00022980"/>
    </source>
</evidence>
<feature type="coiled-coil region" evidence="6">
    <location>
        <begin position="924"/>
        <end position="951"/>
    </location>
</feature>
<feature type="compositionally biased region" description="Polar residues" evidence="7">
    <location>
        <begin position="479"/>
        <end position="491"/>
    </location>
</feature>
<keyword evidence="8" id="KW-0812">Transmembrane</keyword>
<dbReference type="Gene3D" id="1.20.1250.20">
    <property type="entry name" value="MFS general substrate transporter like domains"/>
    <property type="match status" value="2"/>
</dbReference>
<keyword evidence="8" id="KW-0472">Membrane</keyword>
<feature type="transmembrane region" description="Helical" evidence="8">
    <location>
        <begin position="791"/>
        <end position="815"/>
    </location>
</feature>
<accession>A0A7R9A1G6</accession>
<evidence type="ECO:0000256" key="8">
    <source>
        <dbReference type="SAM" id="Phobius"/>
    </source>
</evidence>
<dbReference type="OrthoDB" id="2213137at2759"/>
<dbReference type="SUPFAM" id="SSF46561">
    <property type="entry name" value="Ribosomal protein L29 (L29p)"/>
    <property type="match status" value="1"/>
</dbReference>
<dbReference type="AlphaFoldDB" id="A0A7R9A1G6"/>
<comment type="similarity">
    <text evidence="1">Belongs to the universal ribosomal protein uL29 family.</text>
</comment>
<feature type="transmembrane region" description="Helical" evidence="8">
    <location>
        <begin position="700"/>
        <end position="721"/>
    </location>
</feature>
<evidence type="ECO:0000313" key="9">
    <source>
        <dbReference type="EMBL" id="CAD7242555.1"/>
    </source>
</evidence>
<evidence type="ECO:0000256" key="3">
    <source>
        <dbReference type="ARBA" id="ARBA00023274"/>
    </source>
</evidence>
<dbReference type="InterPro" id="IPR036049">
    <property type="entry name" value="Ribosomal_uL29_sf"/>
</dbReference>
<feature type="compositionally biased region" description="Low complexity" evidence="7">
    <location>
        <begin position="467"/>
        <end position="478"/>
    </location>
</feature>
<feature type="region of interest" description="Disordered" evidence="7">
    <location>
        <begin position="419"/>
        <end position="491"/>
    </location>
</feature>
<feature type="transmembrane region" description="Helical" evidence="8">
    <location>
        <begin position="155"/>
        <end position="185"/>
    </location>
</feature>
<feature type="region of interest" description="Disordered" evidence="7">
    <location>
        <begin position="592"/>
        <end position="611"/>
    </location>
</feature>
<dbReference type="GO" id="GO:0006412">
    <property type="term" value="P:translation"/>
    <property type="evidence" value="ECO:0007669"/>
    <property type="project" value="InterPro"/>
</dbReference>
<feature type="transmembrane region" description="Helical" evidence="8">
    <location>
        <begin position="827"/>
        <end position="845"/>
    </location>
</feature>
<protein>
    <recommendedName>
        <fullName evidence="4">Large ribosomal subunit protein uL29</fullName>
    </recommendedName>
    <alternativeName>
        <fullName evidence="5">60S ribosomal protein L35</fullName>
    </alternativeName>
</protein>
<feature type="compositionally biased region" description="Low complexity" evidence="7">
    <location>
        <begin position="437"/>
        <end position="449"/>
    </location>
</feature>
<dbReference type="GO" id="GO:0008028">
    <property type="term" value="F:monocarboxylic acid transmembrane transporter activity"/>
    <property type="evidence" value="ECO:0007669"/>
    <property type="project" value="TreeGrafter"/>
</dbReference>
<evidence type="ECO:0000256" key="4">
    <source>
        <dbReference type="ARBA" id="ARBA00035204"/>
    </source>
</evidence>
<dbReference type="GO" id="GO:0005840">
    <property type="term" value="C:ribosome"/>
    <property type="evidence" value="ECO:0007669"/>
    <property type="project" value="UniProtKB-KW"/>
</dbReference>
<dbReference type="InterPro" id="IPR036259">
    <property type="entry name" value="MFS_trans_sf"/>
</dbReference>
<evidence type="ECO:0000256" key="5">
    <source>
        <dbReference type="ARBA" id="ARBA00035334"/>
    </source>
</evidence>
<keyword evidence="3" id="KW-0687">Ribonucleoprotein</keyword>
<feature type="transmembrane region" description="Helical" evidence="8">
    <location>
        <begin position="766"/>
        <end position="785"/>
    </location>
</feature>
<name>A0A7R9A1G6_9CRUS</name>